<keyword evidence="2" id="KW-0326">Glycosidase</keyword>
<sequence length="440" mass="46349">MANSPRYNVADLAHPTATHNYRIPALINHRGRVLAFFDERPHPRAGSGWLGAGGAMADDLPNPNRILFCELELAAPGQAEAEPVTASFPPAADANLSAQANKNVRTYNGRWTLAQPVPGAPAVCSDACVASDGHNLTLAYGSSTEIGYFGSQYAGPRLEPYIAYGPSVTQLQHMPATELYTELRCDGLFATSGSTVCMGTTALLPYVVRTGTEAHIRIVHVQEGKIRAISDPITADNSAGIYLDETTLAWDGEYVHANFRAQGRGGRWVAYSRDGLSWSQPRPLDLSDPGCNAKILLAPAPNSGSCAPLLLIHPHTTGFPETGSAHPEPAASTAGDPQPSGSLLPSAAPPEPAGLAVASPEPAGPAVAPPETNSELLGARENGALVDYEGRVHYRFAPGEFGYADAVYLPGTTDLLVAYERAQSIRCEVVPSLEGLINGI</sequence>
<dbReference type="SUPFAM" id="SSF50939">
    <property type="entry name" value="Sialidases"/>
    <property type="match status" value="2"/>
</dbReference>
<proteinExistence type="predicted"/>
<dbReference type="GO" id="GO:0016798">
    <property type="term" value="F:hydrolase activity, acting on glycosyl bonds"/>
    <property type="evidence" value="ECO:0007669"/>
    <property type="project" value="UniProtKB-KW"/>
</dbReference>
<dbReference type="EC" id="3.2.1.-" evidence="2"/>
<dbReference type="CDD" id="cd15482">
    <property type="entry name" value="Sialidase_non-viral"/>
    <property type="match status" value="1"/>
</dbReference>
<organism evidence="2 3">
    <name type="scientific">Actinobaculum suis</name>
    <dbReference type="NCBI Taxonomy" id="1657"/>
    <lineage>
        <taxon>Bacteria</taxon>
        <taxon>Bacillati</taxon>
        <taxon>Actinomycetota</taxon>
        <taxon>Actinomycetes</taxon>
        <taxon>Actinomycetales</taxon>
        <taxon>Actinomycetaceae</taxon>
        <taxon>Actinobaculum</taxon>
    </lineage>
</organism>
<feature type="region of interest" description="Disordered" evidence="1">
    <location>
        <begin position="317"/>
        <end position="373"/>
    </location>
</feature>
<comment type="caution">
    <text evidence="2">The sequence shown here is derived from an EMBL/GenBank/DDBJ whole genome shotgun (WGS) entry which is preliminary data.</text>
</comment>
<dbReference type="Proteomes" id="UP001273799">
    <property type="component" value="Unassembled WGS sequence"/>
</dbReference>
<evidence type="ECO:0000313" key="3">
    <source>
        <dbReference type="Proteomes" id="UP001273799"/>
    </source>
</evidence>
<keyword evidence="2" id="KW-0378">Hydrolase</keyword>
<gene>
    <name evidence="2" type="ORF">R6G71_01725</name>
</gene>
<evidence type="ECO:0000256" key="1">
    <source>
        <dbReference type="SAM" id="MobiDB-lite"/>
    </source>
</evidence>
<reference evidence="2" key="1">
    <citation type="submission" date="2023-10" db="EMBL/GenBank/DDBJ databases">
        <title>Whole Genome based description of the genera Actinobaculum and Actinotignum reveals a complex phylogenetic relationship within the species included in the genus Actinotignum.</title>
        <authorList>
            <person name="Jensen C.S."/>
            <person name="Dargis R."/>
            <person name="Kemp M."/>
            <person name="Christensen J.J."/>
        </authorList>
    </citation>
    <scope>NUCLEOTIDE SEQUENCE</scope>
    <source>
        <strain evidence="2">Actinobaculum_suis_CCUG19206T</strain>
    </source>
</reference>
<evidence type="ECO:0000313" key="2">
    <source>
        <dbReference type="EMBL" id="MDY5152772.1"/>
    </source>
</evidence>
<accession>A0AAW9HQQ4</accession>
<dbReference type="InterPro" id="IPR036278">
    <property type="entry name" value="Sialidase_sf"/>
</dbReference>
<feature type="compositionally biased region" description="Low complexity" evidence="1">
    <location>
        <begin position="353"/>
        <end position="371"/>
    </location>
</feature>
<dbReference type="RefSeq" id="WP_143021791.1">
    <property type="nucleotide sequence ID" value="NZ_FNAU01000009.1"/>
</dbReference>
<name>A0AAW9HQQ4_9ACTO</name>
<protein>
    <submittedName>
        <fullName evidence="2">Sialidase family protein</fullName>
        <ecNumber evidence="2">3.2.1.-</ecNumber>
    </submittedName>
</protein>
<dbReference type="Gene3D" id="2.120.10.10">
    <property type="match status" value="1"/>
</dbReference>
<dbReference type="AlphaFoldDB" id="A0AAW9HQQ4"/>
<dbReference type="EMBL" id="JAWNFU010000001">
    <property type="protein sequence ID" value="MDY5152772.1"/>
    <property type="molecule type" value="Genomic_DNA"/>
</dbReference>